<feature type="region of interest" description="Disordered" evidence="1">
    <location>
        <begin position="97"/>
        <end position="118"/>
    </location>
</feature>
<accession>A0ABS8Y552</accession>
<proteinExistence type="predicted"/>
<comment type="caution">
    <text evidence="2">The sequence shown here is derived from an EMBL/GenBank/DDBJ whole genome shotgun (WGS) entry which is preliminary data.</text>
</comment>
<keyword evidence="3" id="KW-1185">Reference proteome</keyword>
<evidence type="ECO:0000313" key="2">
    <source>
        <dbReference type="EMBL" id="MCE5165816.1"/>
    </source>
</evidence>
<dbReference type="EMBL" id="JACEIK010017232">
    <property type="protein sequence ID" value="MCE5165816.1"/>
    <property type="molecule type" value="Genomic_DNA"/>
</dbReference>
<evidence type="ECO:0000256" key="1">
    <source>
        <dbReference type="SAM" id="MobiDB-lite"/>
    </source>
</evidence>
<evidence type="ECO:0000313" key="3">
    <source>
        <dbReference type="Proteomes" id="UP000823775"/>
    </source>
</evidence>
<organism evidence="2 3">
    <name type="scientific">Datura stramonium</name>
    <name type="common">Jimsonweed</name>
    <name type="synonym">Common thornapple</name>
    <dbReference type="NCBI Taxonomy" id="4076"/>
    <lineage>
        <taxon>Eukaryota</taxon>
        <taxon>Viridiplantae</taxon>
        <taxon>Streptophyta</taxon>
        <taxon>Embryophyta</taxon>
        <taxon>Tracheophyta</taxon>
        <taxon>Spermatophyta</taxon>
        <taxon>Magnoliopsida</taxon>
        <taxon>eudicotyledons</taxon>
        <taxon>Gunneridae</taxon>
        <taxon>Pentapetalae</taxon>
        <taxon>asterids</taxon>
        <taxon>lamiids</taxon>
        <taxon>Solanales</taxon>
        <taxon>Solanaceae</taxon>
        <taxon>Solanoideae</taxon>
        <taxon>Datureae</taxon>
        <taxon>Datura</taxon>
    </lineage>
</organism>
<dbReference type="Proteomes" id="UP000823775">
    <property type="component" value="Unassembled WGS sequence"/>
</dbReference>
<gene>
    <name evidence="2" type="ORF">HAX54_012461</name>
</gene>
<name>A0ABS8Y552_DATST</name>
<reference evidence="2 3" key="1">
    <citation type="journal article" date="2021" name="BMC Genomics">
        <title>Datura genome reveals duplications of psychoactive alkaloid biosynthetic genes and high mutation rate following tissue culture.</title>
        <authorList>
            <person name="Rajewski A."/>
            <person name="Carter-House D."/>
            <person name="Stajich J."/>
            <person name="Litt A."/>
        </authorList>
    </citation>
    <scope>NUCLEOTIDE SEQUENCE [LARGE SCALE GENOMIC DNA]</scope>
    <source>
        <strain evidence="2">AR-01</strain>
    </source>
</reference>
<sequence length="118" mass="13040">MLDNFEHVRDERVLPAAVEKSLNKFDARVNVEMGLCVDESVKGRGVSLNGDMEVGDDLQVVSFASGNERNEREEENLKVASSLAGDTFVVALKSKRKKRKNKSSANDFELDVPISALK</sequence>
<protein>
    <submittedName>
        <fullName evidence="2">Uncharacterized protein</fullName>
    </submittedName>
</protein>